<dbReference type="Proteomes" id="UP001283361">
    <property type="component" value="Unassembled WGS sequence"/>
</dbReference>
<evidence type="ECO:0000256" key="1">
    <source>
        <dbReference type="SAM" id="MobiDB-lite"/>
    </source>
</evidence>
<reference evidence="2" key="1">
    <citation type="journal article" date="2023" name="G3 (Bethesda)">
        <title>A reference genome for the long-term kleptoplast-retaining sea slug Elysia crispata morphotype clarki.</title>
        <authorList>
            <person name="Eastman K.E."/>
            <person name="Pendleton A.L."/>
            <person name="Shaikh M.A."/>
            <person name="Suttiyut T."/>
            <person name="Ogas R."/>
            <person name="Tomko P."/>
            <person name="Gavelis G."/>
            <person name="Widhalm J.R."/>
            <person name="Wisecaver J.H."/>
        </authorList>
    </citation>
    <scope>NUCLEOTIDE SEQUENCE</scope>
    <source>
        <strain evidence="2">ECLA1</strain>
    </source>
</reference>
<gene>
    <name evidence="2" type="ORF">RRG08_049084</name>
</gene>
<proteinExistence type="predicted"/>
<keyword evidence="3" id="KW-1185">Reference proteome</keyword>
<sequence length="103" mass="11137">MCGSFPQWITADAFCLASRSDADVESQTSCPLHLPAQPQPNLQGTVPHAGSSLHTSNLISQESLDRGVELPQASTYLVDQLYQRIPPPPPQGVGTEPGQWRND</sequence>
<feature type="region of interest" description="Disordered" evidence="1">
    <location>
        <begin position="28"/>
        <end position="54"/>
    </location>
</feature>
<organism evidence="2 3">
    <name type="scientific">Elysia crispata</name>
    <name type="common">lettuce slug</name>
    <dbReference type="NCBI Taxonomy" id="231223"/>
    <lineage>
        <taxon>Eukaryota</taxon>
        <taxon>Metazoa</taxon>
        <taxon>Spiralia</taxon>
        <taxon>Lophotrochozoa</taxon>
        <taxon>Mollusca</taxon>
        <taxon>Gastropoda</taxon>
        <taxon>Heterobranchia</taxon>
        <taxon>Euthyneura</taxon>
        <taxon>Panpulmonata</taxon>
        <taxon>Sacoglossa</taxon>
        <taxon>Placobranchoidea</taxon>
        <taxon>Plakobranchidae</taxon>
        <taxon>Elysia</taxon>
    </lineage>
</organism>
<accession>A0AAE1A9T2</accession>
<name>A0AAE1A9T2_9GAST</name>
<dbReference type="EMBL" id="JAWDGP010002325">
    <property type="protein sequence ID" value="KAK3783949.1"/>
    <property type="molecule type" value="Genomic_DNA"/>
</dbReference>
<protein>
    <submittedName>
        <fullName evidence="2">Uncharacterized protein</fullName>
    </submittedName>
</protein>
<evidence type="ECO:0000313" key="2">
    <source>
        <dbReference type="EMBL" id="KAK3783949.1"/>
    </source>
</evidence>
<evidence type="ECO:0000313" key="3">
    <source>
        <dbReference type="Proteomes" id="UP001283361"/>
    </source>
</evidence>
<comment type="caution">
    <text evidence="2">The sequence shown here is derived from an EMBL/GenBank/DDBJ whole genome shotgun (WGS) entry which is preliminary data.</text>
</comment>
<feature type="region of interest" description="Disordered" evidence="1">
    <location>
        <begin position="83"/>
        <end position="103"/>
    </location>
</feature>
<dbReference type="AlphaFoldDB" id="A0AAE1A9T2"/>